<dbReference type="RefSeq" id="WP_115269676.1">
    <property type="nucleotide sequence ID" value="NZ_JBCLSK010000031.1"/>
</dbReference>
<sequence>MKEEKAVWVSKKMLLETWSGLNLYTLNRFISEMRQNPKFSKSVINPTHKLVFIKLSGFEEFMRFKQKEYFKPKSLQKNKWSK</sequence>
<accession>A0A380KCC7</accession>
<keyword evidence="2" id="KW-1185">Reference proteome</keyword>
<dbReference type="Proteomes" id="UP000254924">
    <property type="component" value="Unassembled WGS sequence"/>
</dbReference>
<gene>
    <name evidence="1" type="ORF">NCTC12224_01625</name>
</gene>
<dbReference type="OrthoDB" id="2186806at2"/>
<organism evidence="1 2">
    <name type="scientific">Streptococcus hyointestinalis</name>
    <dbReference type="NCBI Taxonomy" id="1337"/>
    <lineage>
        <taxon>Bacteria</taxon>
        <taxon>Bacillati</taxon>
        <taxon>Bacillota</taxon>
        <taxon>Bacilli</taxon>
        <taxon>Lactobacillales</taxon>
        <taxon>Streptococcaceae</taxon>
        <taxon>Streptococcus</taxon>
    </lineage>
</organism>
<name>A0A380KCC7_9STRE</name>
<proteinExistence type="predicted"/>
<protein>
    <submittedName>
        <fullName evidence="1">Phage excisionase</fullName>
    </submittedName>
</protein>
<dbReference type="EMBL" id="UHFN01000007">
    <property type="protein sequence ID" value="SUN61880.1"/>
    <property type="molecule type" value="Genomic_DNA"/>
</dbReference>
<reference evidence="1 2" key="1">
    <citation type="submission" date="2018-06" db="EMBL/GenBank/DDBJ databases">
        <authorList>
            <consortium name="Pathogen Informatics"/>
            <person name="Doyle S."/>
        </authorList>
    </citation>
    <scope>NUCLEOTIDE SEQUENCE [LARGE SCALE GENOMIC DNA]</scope>
    <source>
        <strain evidence="1 2">NCTC12224</strain>
    </source>
</reference>
<evidence type="ECO:0000313" key="1">
    <source>
        <dbReference type="EMBL" id="SUN61880.1"/>
    </source>
</evidence>
<evidence type="ECO:0000313" key="2">
    <source>
        <dbReference type="Proteomes" id="UP000254924"/>
    </source>
</evidence>
<dbReference type="AlphaFoldDB" id="A0A380KCC7"/>
<dbReference type="GeneID" id="78356912"/>